<sequence length="92" mass="10343">MIAIARALREIKSTQSNETISFLYHGAVSMWFAFLDASASSPRRVRRVSDIDRSVLRDYVSWLRTRSAKTNSGYLSPGTVRSLFTGLKTVLT</sequence>
<protein>
    <recommendedName>
        <fullName evidence="3">Core-binding (CB) domain-containing protein</fullName>
    </recommendedName>
</protein>
<reference evidence="1" key="1">
    <citation type="submission" date="2023-07" db="EMBL/GenBank/DDBJ databases">
        <title>Sorghum-associated microbial communities from plants grown in Nebraska, USA.</title>
        <authorList>
            <person name="Schachtman D."/>
        </authorList>
    </citation>
    <scope>NUCLEOTIDE SEQUENCE</scope>
    <source>
        <strain evidence="1">DS1061</strain>
    </source>
</reference>
<name>A0AB73IMW5_9BURK</name>
<dbReference type="AlphaFoldDB" id="A0AB73IMW5"/>
<dbReference type="Proteomes" id="UP001229486">
    <property type="component" value="Unassembled WGS sequence"/>
</dbReference>
<evidence type="ECO:0000313" key="1">
    <source>
        <dbReference type="EMBL" id="MDP9651355.1"/>
    </source>
</evidence>
<comment type="caution">
    <text evidence="1">The sequence shown here is derived from an EMBL/GenBank/DDBJ whole genome shotgun (WGS) entry which is preliminary data.</text>
</comment>
<evidence type="ECO:0000313" key="2">
    <source>
        <dbReference type="Proteomes" id="UP001229486"/>
    </source>
</evidence>
<evidence type="ECO:0008006" key="3">
    <source>
        <dbReference type="Google" id="ProtNLM"/>
    </source>
</evidence>
<gene>
    <name evidence="1" type="ORF">J2793_006830</name>
</gene>
<proteinExistence type="predicted"/>
<dbReference type="EMBL" id="JAURTK010000018">
    <property type="protein sequence ID" value="MDP9651355.1"/>
    <property type="molecule type" value="Genomic_DNA"/>
</dbReference>
<accession>A0AB73IMW5</accession>
<organism evidence="1 2">
    <name type="scientific">Paraburkholderia caledonica</name>
    <dbReference type="NCBI Taxonomy" id="134536"/>
    <lineage>
        <taxon>Bacteria</taxon>
        <taxon>Pseudomonadati</taxon>
        <taxon>Pseudomonadota</taxon>
        <taxon>Betaproteobacteria</taxon>
        <taxon>Burkholderiales</taxon>
        <taxon>Burkholderiaceae</taxon>
        <taxon>Paraburkholderia</taxon>
    </lineage>
</organism>